<keyword evidence="7 19" id="KW-0732">Signal</keyword>
<keyword evidence="10 16" id="KW-1015">Disulfide bond</keyword>
<feature type="compositionally biased region" description="Polar residues" evidence="18">
    <location>
        <begin position="767"/>
        <end position="813"/>
    </location>
</feature>
<feature type="compositionally biased region" description="Low complexity" evidence="18">
    <location>
        <begin position="5015"/>
        <end position="5029"/>
    </location>
</feature>
<dbReference type="InterPro" id="IPR033987">
    <property type="entry name" value="CSPG_CTLD"/>
</dbReference>
<feature type="region of interest" description="Disordered" evidence="18">
    <location>
        <begin position="4447"/>
        <end position="4521"/>
    </location>
</feature>
<dbReference type="SUPFAM" id="SSF56436">
    <property type="entry name" value="C-type lectin-like"/>
    <property type="match status" value="1"/>
</dbReference>
<feature type="compositionally biased region" description="Polar residues" evidence="18">
    <location>
        <begin position="5189"/>
        <end position="5206"/>
    </location>
</feature>
<feature type="compositionally biased region" description="Polar residues" evidence="18">
    <location>
        <begin position="3252"/>
        <end position="3293"/>
    </location>
</feature>
<feature type="region of interest" description="Disordered" evidence="18">
    <location>
        <begin position="197"/>
        <end position="260"/>
    </location>
</feature>
<dbReference type="SMART" id="SM00032">
    <property type="entry name" value="CCP"/>
    <property type="match status" value="1"/>
</dbReference>
<protein>
    <recommendedName>
        <fullName evidence="15">PG-M</fullName>
    </recommendedName>
</protein>
<feature type="region of interest" description="Disordered" evidence="18">
    <location>
        <begin position="4058"/>
        <end position="4088"/>
    </location>
</feature>
<dbReference type="CDD" id="cd00054">
    <property type="entry name" value="EGF_CA"/>
    <property type="match status" value="2"/>
</dbReference>
<feature type="region of interest" description="Disordered" evidence="18">
    <location>
        <begin position="3456"/>
        <end position="3489"/>
    </location>
</feature>
<feature type="compositionally biased region" description="Polar residues" evidence="18">
    <location>
        <begin position="5030"/>
        <end position="5044"/>
    </location>
</feature>
<dbReference type="Gene3D" id="2.10.25.10">
    <property type="entry name" value="Laminin"/>
    <property type="match status" value="2"/>
</dbReference>
<feature type="region of interest" description="Disordered" evidence="18">
    <location>
        <begin position="1150"/>
        <end position="1214"/>
    </location>
</feature>
<feature type="compositionally biased region" description="Polar residues" evidence="18">
    <location>
        <begin position="1154"/>
        <end position="1192"/>
    </location>
</feature>
<feature type="region of interest" description="Disordered" evidence="18">
    <location>
        <begin position="1490"/>
        <end position="1516"/>
    </location>
</feature>
<comment type="caution">
    <text evidence="16">Lacks conserved residue(s) required for the propagation of feature annotation.</text>
</comment>
<feature type="compositionally biased region" description="Polar residues" evidence="18">
    <location>
        <begin position="2941"/>
        <end position="2977"/>
    </location>
</feature>
<proteinExistence type="predicted"/>
<dbReference type="FunFam" id="2.10.25.10:FF:000012">
    <property type="entry name" value="Delta-like protein"/>
    <property type="match status" value="1"/>
</dbReference>
<evidence type="ECO:0000256" key="6">
    <source>
        <dbReference type="ARBA" id="ARBA00022659"/>
    </source>
</evidence>
<feature type="compositionally biased region" description="Polar residues" evidence="18">
    <location>
        <begin position="4350"/>
        <end position="4370"/>
    </location>
</feature>
<evidence type="ECO:0000256" key="13">
    <source>
        <dbReference type="ARBA" id="ARBA00023290"/>
    </source>
</evidence>
<feature type="disulfide bond" evidence="16">
    <location>
        <begin position="5748"/>
        <end position="5757"/>
    </location>
</feature>
<feature type="compositionally biased region" description="Low complexity" evidence="18">
    <location>
        <begin position="2825"/>
        <end position="2835"/>
    </location>
</feature>
<feature type="domain" description="Sushi" evidence="22">
    <location>
        <begin position="5889"/>
        <end position="5949"/>
    </location>
</feature>
<comment type="subcellular location">
    <subcellularLocation>
        <location evidence="1">Cell projection</location>
    </subcellularLocation>
    <subcellularLocation>
        <location evidence="2">Secreted</location>
        <location evidence="2">Extracellular space</location>
        <location evidence="2">Extracellular matrix</location>
    </subcellularLocation>
</comment>
<feature type="region of interest" description="Disordered" evidence="18">
    <location>
        <begin position="5448"/>
        <end position="5584"/>
    </location>
</feature>
<evidence type="ECO:0000259" key="22">
    <source>
        <dbReference type="PROSITE" id="PS50923"/>
    </source>
</evidence>
<feature type="compositionally biased region" description="Polar residues" evidence="18">
    <location>
        <begin position="273"/>
        <end position="309"/>
    </location>
</feature>
<feature type="compositionally biased region" description="Polar residues" evidence="18">
    <location>
        <begin position="920"/>
        <end position="930"/>
    </location>
</feature>
<dbReference type="InterPro" id="IPR016187">
    <property type="entry name" value="CTDL_fold"/>
</dbReference>
<feature type="region of interest" description="Disordered" evidence="18">
    <location>
        <begin position="273"/>
        <end position="312"/>
    </location>
</feature>
<feature type="region of interest" description="Disordered" evidence="18">
    <location>
        <begin position="944"/>
        <end position="964"/>
    </location>
</feature>
<feature type="compositionally biased region" description="Polar residues" evidence="18">
    <location>
        <begin position="3192"/>
        <end position="3208"/>
    </location>
</feature>
<dbReference type="PROSITE" id="PS50041">
    <property type="entry name" value="C_TYPE_LECTIN_2"/>
    <property type="match status" value="1"/>
</dbReference>
<feature type="compositionally biased region" description="Basic and acidic residues" evidence="18">
    <location>
        <begin position="5314"/>
        <end position="5324"/>
    </location>
</feature>
<feature type="region of interest" description="Disordered" evidence="18">
    <location>
        <begin position="3238"/>
        <end position="3293"/>
    </location>
</feature>
<feature type="compositionally biased region" description="Polar residues" evidence="18">
    <location>
        <begin position="4058"/>
        <end position="4071"/>
    </location>
</feature>
<feature type="region of interest" description="Disordered" evidence="18">
    <location>
        <begin position="5303"/>
        <end position="5331"/>
    </location>
</feature>
<feature type="compositionally biased region" description="Polar residues" evidence="18">
    <location>
        <begin position="3721"/>
        <end position="3751"/>
    </location>
</feature>
<feature type="region of interest" description="Disordered" evidence="18">
    <location>
        <begin position="1834"/>
        <end position="1859"/>
    </location>
</feature>
<dbReference type="Pfam" id="PF00084">
    <property type="entry name" value="Sushi"/>
    <property type="match status" value="1"/>
</dbReference>
<feature type="compositionally biased region" description="Low complexity" evidence="18">
    <location>
        <begin position="1953"/>
        <end position="1966"/>
    </location>
</feature>
<dbReference type="PROSITE" id="PS01186">
    <property type="entry name" value="EGF_2"/>
    <property type="match status" value="1"/>
</dbReference>
<feature type="compositionally biased region" description="Acidic residues" evidence="18">
    <location>
        <begin position="5082"/>
        <end position="5092"/>
    </location>
</feature>
<feature type="compositionally biased region" description="Low complexity" evidence="18">
    <location>
        <begin position="2929"/>
        <end position="2940"/>
    </location>
</feature>
<feature type="region of interest" description="Disordered" evidence="18">
    <location>
        <begin position="2589"/>
        <end position="2612"/>
    </location>
</feature>
<keyword evidence="12" id="KW-0966">Cell projection</keyword>
<comment type="function">
    <text evidence="14">May play a role in intercellular signaling and in connecting cells with the extracellular matrix. May take part in the regulation of cell motility, growth and differentiation. Binds hyaluronic acid.</text>
</comment>
<keyword evidence="11" id="KW-0325">Glycoprotein</keyword>
<feature type="compositionally biased region" description="Polar residues" evidence="18">
    <location>
        <begin position="4928"/>
        <end position="4947"/>
    </location>
</feature>
<feature type="compositionally biased region" description="Low complexity" evidence="18">
    <location>
        <begin position="3173"/>
        <end position="3191"/>
    </location>
</feature>
<feature type="region of interest" description="Disordered" evidence="18">
    <location>
        <begin position="3721"/>
        <end position="3757"/>
    </location>
</feature>
<dbReference type="SMART" id="SM00181">
    <property type="entry name" value="EGF"/>
    <property type="match status" value="2"/>
</dbReference>
<dbReference type="Gene3D" id="2.10.70.10">
    <property type="entry name" value="Complement Module, domain 1"/>
    <property type="match status" value="1"/>
</dbReference>
<feature type="compositionally biased region" description="Polar residues" evidence="18">
    <location>
        <begin position="1227"/>
        <end position="1250"/>
    </location>
</feature>
<evidence type="ECO:0000313" key="23">
    <source>
        <dbReference type="EMBL" id="KAL2092372.1"/>
    </source>
</evidence>
<feature type="region of interest" description="Disordered" evidence="18">
    <location>
        <begin position="2113"/>
        <end position="2157"/>
    </location>
</feature>
<feature type="compositionally biased region" description="Polar residues" evidence="18">
    <location>
        <begin position="3926"/>
        <end position="3945"/>
    </location>
</feature>
<dbReference type="Pfam" id="PF00059">
    <property type="entry name" value="Lectin_C"/>
    <property type="match status" value="1"/>
</dbReference>
<keyword evidence="3" id="KW-0964">Secreted</keyword>
<feature type="compositionally biased region" description="Low complexity" evidence="18">
    <location>
        <begin position="4756"/>
        <end position="4780"/>
    </location>
</feature>
<feature type="compositionally biased region" description="Polar residues" evidence="18">
    <location>
        <begin position="1768"/>
        <end position="1804"/>
    </location>
</feature>
<feature type="compositionally biased region" description="Polar residues" evidence="18">
    <location>
        <begin position="2269"/>
        <end position="2279"/>
    </location>
</feature>
<comment type="caution">
    <text evidence="23">The sequence shown here is derived from an EMBL/GenBank/DDBJ whole genome shotgun (WGS) entry which is preliminary data.</text>
</comment>
<feature type="region of interest" description="Disordered" evidence="18">
    <location>
        <begin position="893"/>
        <end position="930"/>
    </location>
</feature>
<feature type="disulfide bond" evidence="17">
    <location>
        <begin position="5891"/>
        <end position="5934"/>
    </location>
</feature>
<keyword evidence="5 16" id="KW-0245">EGF-like domain</keyword>
<feature type="compositionally biased region" description="Low complexity" evidence="18">
    <location>
        <begin position="2309"/>
        <end position="2321"/>
    </location>
</feature>
<evidence type="ECO:0000256" key="9">
    <source>
        <dbReference type="ARBA" id="ARBA00022837"/>
    </source>
</evidence>
<feature type="compositionally biased region" description="Polar residues" evidence="18">
    <location>
        <begin position="5563"/>
        <end position="5584"/>
    </location>
</feature>
<feature type="compositionally biased region" description="Polar residues" evidence="18">
    <location>
        <begin position="4377"/>
        <end position="4393"/>
    </location>
</feature>
<feature type="region of interest" description="Disordered" evidence="18">
    <location>
        <begin position="3076"/>
        <end position="3095"/>
    </location>
</feature>
<feature type="compositionally biased region" description="Polar residues" evidence="18">
    <location>
        <begin position="4447"/>
        <end position="4461"/>
    </location>
</feature>
<dbReference type="Proteomes" id="UP001591681">
    <property type="component" value="Unassembled WGS sequence"/>
</dbReference>
<evidence type="ECO:0000256" key="18">
    <source>
        <dbReference type="SAM" id="MobiDB-lite"/>
    </source>
</evidence>
<feature type="compositionally biased region" description="Polar residues" evidence="18">
    <location>
        <begin position="825"/>
        <end position="846"/>
    </location>
</feature>
<feature type="domain" description="EGF-like" evidence="20">
    <location>
        <begin position="5722"/>
        <end position="5758"/>
    </location>
</feature>
<feature type="compositionally biased region" description="Low complexity" evidence="18">
    <location>
        <begin position="2334"/>
        <end position="2354"/>
    </location>
</feature>
<feature type="signal peptide" evidence="19">
    <location>
        <begin position="1"/>
        <end position="16"/>
    </location>
</feature>
<feature type="chain" id="PRO_5044743558" description="PG-M" evidence="19">
    <location>
        <begin position="17"/>
        <end position="5993"/>
    </location>
</feature>
<feature type="compositionally biased region" description="Polar residues" evidence="18">
    <location>
        <begin position="433"/>
        <end position="533"/>
    </location>
</feature>
<dbReference type="GO" id="GO:0005540">
    <property type="term" value="F:hyaluronic acid binding"/>
    <property type="evidence" value="ECO:0007669"/>
    <property type="project" value="UniProtKB-KW"/>
</dbReference>
<dbReference type="InterPro" id="IPR000436">
    <property type="entry name" value="Sushi_SCR_CCP_dom"/>
</dbReference>
<feature type="region of interest" description="Disordered" evidence="18">
    <location>
        <begin position="5216"/>
        <end position="5235"/>
    </location>
</feature>
<evidence type="ECO:0000256" key="3">
    <source>
        <dbReference type="ARBA" id="ARBA00022525"/>
    </source>
</evidence>
<sequence>MLLANINLFLCEFYFGQLIFSCSYRKMHETNNVCFHIYFSTVQVEVSPSPETQFPVLPFSVESETVVNGDLDLASPASTFSPTIVFTNGKEEVTLEPKHDGAEGRGDEFTRWVPEGVNETTPFDYTLIDYGTTPDDDEDLNDTFKPPLIFPETTLEPDYDSVPPLVESTTPSPNFIVPEQETLINEGSTETVTQAFRPSGSVTTARRPTSPVTGKPTVQSSSASVDKSTDGSSDVSQGITATSQEGQPTHTEYSSRSTTESFLTVDISESLTGSSILPSTDISESVTGTATVPSHTSTEGQMQSGQSVRTEMTPITPTEETRLTSIIPDTTVSSNVTEGEPEVTIVPHESTVKTETSADVTTDSMKSTSGAEDVTQSLLTVTYGDTSEAKTVGTPELESTAIPPFSMHTSAQTVVTSTQTSEESLSQQAVDTFATQGPTSTSEEISSASRIPTTTQNQMTESDEVSTNVVATETLPTLSAETVSEPQTKDSVTQESLSTDVSSMSTDEQPSSSESQPVLPSTQNPIAESSTISKQDKGTMTMADSSELTSMVTQGPTTHTGAAQSTEQPSIVQTSSIHTSTSKETSEEHTTEAVLPLTSVQTSYVSTSSIELTSSESPSVEPRTEQNRTELVPPLAFTPDEVSSGNFTIVSTTAPMPTSSGSYEYTTTMHAQEESSVSTDSDTFSTESRESILMTGATEAITAVYSTPEDKPVTTLPSAETTKVSAEESATTRITEMSTSTEETSKAKITSVPTSPSKDIPEDHSIKTSTTEDAVSSSEQTTPRTFTQSTPSLKTTTSEPGSVDLSTDIQVTPHSLLPDQEGSADFSTEISPQESFSTTPQTSIEAATSADEVGSGVTTPDMFPTGSPITPYSTVTLEGISTVSQVSTDKITKTDQTSISEKTSTLPTTDDSETSFTSTKEISSESQTTQMITEESLMTAVSSESAEESTVNTLSSTVVPPLTTEDTDMRNITSAHSSTHIDTSEEIATTGSAVIPSVSVQTTPEPHILSTLSDVEGSGQGTTDVSTSTATQDEVSTVSHISGTTVGPKEQTAISKGSSTISIIDSSDKLLPSTAETIAEANASEIVTHAPHTSSVTPISDEDMSSSELISVSSSTYKPVTLSPTFSEEHTEISPTKFITTDAPIFSSAKPKSHLTTVNSPPHETPSSLTDRPSTLKTTGTSSAIVNETETAFTPKTEEEPATSSTSTEASTQGTVAEMAITDSKKATSTIPTTDASEPVFTSTKVPPETQTKDMLTDESFLTSVAPVSPEETAGSEVLSVAPSTEKPITSSPFLPTDDGSGDFGTQPLSEEYISTSAPFLSSVKPQLHITTIPTPFDGTNVIGGSSTQMVTAVASTGVVETAMTSASGVDQDITSASLKKAETNEGGSGDTTPGMFTTEVPTAQYSTSPKESTSAVSQMSATAKYQTSTSAESSTVPIISSSETLFTSTEEKISETQTIEMKTDKSVATVAPTLTEEETVSSELLSALPSTDRTNTPHFTTPTVESSGDFSPKESESESITASAPVYTFSKADLPAITTPVPSATDATSAKTKDDITSMSSKEVVTMSSSAAEEKTVTAQPFVNTTGDSTESTSSKTKDTVTDTEGPSTAETGSIHTPTFKGTSEEQDIAMSTEKVTTLPSLSVQTLSGTFIASTSLDMDGSGQETPDVFGSPTTHIPQYSTVTPGWSTTVAHFSASSTEKPDELVTTEGITSVPIISDSEELFTSTEKSVSETQTIEIKTDESVASTAVPPLGEEETLGSELLSALPSTDRTSTPHLTTYESSGDFSTNQPEVESITSSTPSYTSFKADLQTTTTHPLADSTVSVELNITGSLKASEEPSTEQTGSIPSSTLKETKEEQSVSAIGSTIKSLSSAKVEVLSVHTTADVFTVSSLIEDIGSGQTPDVFSTTAPSYHSSTATYKEISTVTQISTDTTEKTKETSTISITDITETVSTSTETSGPSTTDIVTSGSPATAETSEFKEETTSSELLSVAPRTATTATALSMLTTEESSGDFTIETAQSTITVTPVNIVSEAGLHVSTDHPTSIASTDMYSVMVTKEISTQSTFTSKYEDSSKGQSTQTFTTRSTGVVTSEKPSTVVIIDSSEDILSSTQETVSETQTTNVATSTSVTDLSTNETTSSETTPSVFSTEGSGDFTTEVSTMMSITTTTPIYTTLGLDLTATTHTLATSTLSTMAGDVTKESATEQTASISTSIHKDIVEEQSTQTSTSSCITDVEGSGQTTPDMFSTTTHRPHYSTAPQEEASQRGISQSPTATREASEKTSAIPIIGSSQTLFTSTEAAFSESQSTEVVTSETSSEILSAQPSTDKPVTSSSLTTEEGSGELSTEISTEQPITKTTPFYSTSQAVLHTTRMLPLLEKTQEAITEEHPTESSTMRSTTLRQIITSTQTDVEGSSKTPDVPTATHALEYGTPTTQVASEEISGDSSPETFAQTISTTSSVYTTHITDLQTTTQHPVSTVSKESTTIETSTGQTVWFFTSADQEGRDQHTSSMFTTTTHTPHHATSTEESSEKPSSVPIIDDSEKLFASTEDTSSEPQTAKLLTSEPISTAMTDVFLEEASSELLSVRPSTDKPVTPSSLTTEESSGDFTTEISTKQSMTTAAPFFTTSQAVLYTTTTLPISENTLKDSTSEHRTDTFTIRSTEMPSAAMETTPKEFITSTQTDVEGSGNTPDIPTVTHTPEYETSSSYVATEEFSGDSTPEIFDHTMTTPVSLYTTSSIDLHTTTIPPVFSSTDDTSTGQTVSFTTSPDQEGTDKHTSSMFTTTTHTPHHATSTEESSEKPSSVPIIDASEKLFSSTEGKSSELQSTELLTSGPPVTEITDVSTEETSSEFLSVHPSTDKPHPSSIVTTEESSGGFITEISTKQSITTTAPYYMTHETVLHTTTTLDKTPKDTTEENPTESSTMRSTVITSTSVKSTPKQLITSTQTDVEGSGNTPDIPTVTHTPEYETSSSHVATEEFSGDSITKRIDHTMTTPVSVYTTSTTVIPSASLKTTPEQLITSAQTGLAETPDMFTATDNPEYETSSPVATEEFSGDSAPETFAQTISSTASVYTTPSTDLHTTTQQSLSGSTVSTQSISIETSTGKTASFPTSIYQEGTDHTPHHITSTEDSSEKPSSVPIIDDSEKLFASTEDTSSEPQTAKLLTSEPISTTMASVSSEETSSELLSVQPSTDKPVTSSSLTTDESSGDFVTEISTINTTASFYTTGRVVLHTTTTLPISDNTPKDTTQENPTESSTMRSTVIPTASVKSTPEQLISSTQTDVEGSGNTPDIPTVTHTPEYEISSSHVVTEEFSGDFTTEIIDHTMTTPISLYTTSNVDLHTTTTHPLFSSTVAKEGVTIDTSTGQTASFSTSADQEGTDKHTSSMFTTTTHTPHHVTSTEESSEKPSSVPIIDDSEKLFASTEDTSSEPQTTELLTSEPISTTMTGVSSVETSSELLSVQPSTDKPVPSSFLTTEESSGDIMTETPTKQPIATTAAFYTSQTILHTTTTIPVSEKTQGDTTEQLSTEMSTMSSTVMQTASVKTTPAQLITSVQPHVEGSAETPDMFTATHTPEYATSPSQNTTEEFSGDSTTETFAQTTLSTVLGYTSYSTDLHTTTQPPLLGSIVSKGSITTETSTGQMASFSTSVGREGTDQQTSVMFTTTTHTPQHVTSADNSSEKPSSVPIIDASDKLFTSTEDTSSEPQTTELLTSEPISTTITGVSSEETSSEFLSVQPSTDKPFPSSFSTTEERSGDFMTEISTKQPITTTAPFYTTSQAVLHTTTIIPVSEKTQEDTTEEQSTEMSTMSSTIIPSASVSITPEQFIASTQTDVEGSAETPDMLTATHTPEYATSSHLSTEDFSGDSTSDIFASAIKTTASVYTSSIGTQFTTLHPHVGSTLAIEKESVTIQSSTGQTELLLTSAGESLTQQTRDSFTSFPTSTDRQENVSEVTTHTSGETEETSVSENTSFIPIIDSSEQSFTSQPTELVTSASTIASVEDASAEGTSSELVSVQPSKDTPTSSYPEEAGSGASTTDVLTQMSLKTTPAQTALFTELQTSTSSAESKGTLQPDMKTSPPEISYTTPKTFTDHVTDIISKSVELIWSTSMYPDKQSSEITSGDGPEPSTTSESFEGFTDETETETEDQSETISSSVPHSEPTASLSQPALTTTPQYSTSVRLPEFSATPEGSGDKEEGWTDPLSPEIVDILPSVPSIVFATPPVQPPILEAKTTDTSDQTTVLPGEVITETQGTTEPYDFSDRTDEAEIRQTDSSTVISRVESSPQTTPFPTYTSTSQTSKPSSTPQPSVLPSTEDLGSGIESTEELGNEYDGSSADGSGDESPRPDLTLQSTQTTPPVVASTGQQKEPTTAAAFTDNSMTSQASKTTSDIQQTHEDFVEKITSTPPTGTHTSSTTIVILPEDEENIFSPKPDLTTDGIIDADTVTFSKSSSPYSPTVQTKEAGGITATLTPPMSAIMTEDPEGSAMDTVSPQYPTSSEELMPYSGEPSQNSQTSQPTSSVTVALSVTSKPVVTFTPIVGSISSEETDTSTAEEFFSSTDTTDSDKSSLSPNLLFTTTTTESSLSSFTTSASSSSPFTEQTMNHTDITEGSGMLNGIEGTASPVVDSEASTSTVSPQTASVQLQQTSTALHMQTVTEKTTENNEYDATESTSADVSSLAFTTTASPVSDATYSSKETIVSPSNTPSSQLLETSTPAHTSSGSELTTEDATDKDDEDEESGSGFPTDEPESSSTEQPSVPTTTQWTSSVTTTPYMQTGTEETTDENEDDATESPSTEMSSSVSTTRAISISDVTVESGSGFTPDEPESSSTEQPSVPTTTQWTSSVTTPPYIQTVTEETTDENEDDAAESPSTEEFSSASTATANPISDVTDNSTPISSSEDSSSTSPETEKDSSENSSMETPVGPRSTPSSQLLETSTPAHTSSGSELTTEDATDKDDEDEESGSGFPTDEPESASTEQPSVPTTTQWTSSVTTPPYIQTGAEETTDENGNDATESPSTEMSSSVSTTRAISISDVTAESGSGFTPDEPESSSTEQPSVHTTTEWPSSVTTPPYIQTATEETTDENEDDAAESPSTEEFSSASTATANPISDVTDNSTPISSSEDSSSTSPETEKDSSENSSMETPVGPRSTPSSQLLETSTPVHASVSEVTTEETTDKYDGTEKLESPSTQQPSTADKNLTTVTSKPLLISVPETSSSHEPAVSIHPTSSSSDPDVVVHLVTTFLPQEILTPNETYQSVLSETTLTDRPLTDDSNVISGLELSSTFVTPIIDADGNQVSTTEVVEDGSGIDDEQKPTTDRPEVMPTRPDYDYEIDPVLIEAVPSPTAISEDISFTTYSLSVSGTPESLSPESSSSEEPGADHSGATASGQAESDAKTTPPLGKDDSTSNSSSSSSESSSEERTTTAWPLVGSDLSSTLVPFASLPTSMVDSDIDSGKPDLGQVVVYPDPDDTSTEVRSTSDLPTARSESYPDQEKEATSVPTVEGVSKESTESLSSAPVSHTTVSPASTKADRDQNAATDVSQGGVGAETTTQPEKEESVSIASSAEDVTTTGQTVDMRDTTSSTEVQYVKFSTATSSPLLLTPETSKEEQQAKGEIEHQVHTTPSGPVSVVSSEEDNNSLENIDNMPPAETTVTSRVTETTTSILGESGHPDIGGSSVIEGVHTCAENPCLNGGSCWKVGGISTCTCTAGYGGDHCEIDIDECHSSPCLNGGTCVDGLNSFTCVCLPSYAGARCEEDTEMCSYGWHKFQGHCYKYFPHRRNWDTAERECRVQGAHLVSIITREEQQFVNRLGQDYQWIGLNDKMFQNDFRWTDSTPLQYENWRPNQPDSFFSSGEDCVVMIWHEDGQWNDVPCNYHLTFTCKKGTVACRQPPTVQNAHAFGRMRPRYEINSLVRYQCNNGFIQRHLPTIRCRSDGLWDPPKISCMSPSHYQRTYLRRYHTFSIYNNHRKRSDEVARQRHFGGGRRNRTRQ</sequence>
<feature type="compositionally biased region" description="Low complexity" evidence="18">
    <location>
        <begin position="2113"/>
        <end position="2124"/>
    </location>
</feature>
<feature type="region of interest" description="Disordered" evidence="18">
    <location>
        <begin position="1226"/>
        <end position="1250"/>
    </location>
</feature>
<feature type="compositionally biased region" description="Polar residues" evidence="18">
    <location>
        <begin position="1490"/>
        <end position="1510"/>
    </location>
</feature>
<feature type="compositionally biased region" description="Low complexity" evidence="18">
    <location>
        <begin position="4404"/>
        <end position="4415"/>
    </location>
</feature>
<feature type="compositionally biased region" description="Low complexity" evidence="18">
    <location>
        <begin position="4869"/>
        <end position="4884"/>
    </location>
</feature>
<feature type="compositionally biased region" description="Acidic residues" evidence="18">
    <location>
        <begin position="4726"/>
        <end position="4740"/>
    </location>
</feature>
<feature type="region of interest" description="Disordered" evidence="18">
    <location>
        <begin position="608"/>
        <end position="627"/>
    </location>
</feature>
<feature type="compositionally biased region" description="Low complexity" evidence="18">
    <location>
        <begin position="3951"/>
        <end position="3960"/>
    </location>
</feature>
<feature type="region of interest" description="Disordered" evidence="18">
    <location>
        <begin position="4658"/>
        <end position="4677"/>
    </location>
</feature>
<keyword evidence="8" id="KW-0677">Repeat</keyword>
<feature type="region of interest" description="Disordered" evidence="18">
    <location>
        <begin position="5362"/>
        <end position="5436"/>
    </location>
</feature>
<feature type="disulfide bond" evidence="16">
    <location>
        <begin position="5710"/>
        <end position="5719"/>
    </location>
</feature>
<reference evidence="23 24" key="1">
    <citation type="submission" date="2024-09" db="EMBL/GenBank/DDBJ databases">
        <title>A chromosome-level genome assembly of Gray's grenadier anchovy, Coilia grayii.</title>
        <authorList>
            <person name="Fu Z."/>
        </authorList>
    </citation>
    <scope>NUCLEOTIDE SEQUENCE [LARGE SCALE GENOMIC DNA]</scope>
    <source>
        <strain evidence="23">G4</strain>
        <tissue evidence="23">Muscle</tissue>
    </source>
</reference>
<feature type="region of interest" description="Disordered" evidence="18">
    <location>
        <begin position="4110"/>
        <end position="4207"/>
    </location>
</feature>
<feature type="compositionally biased region" description="Low complexity" evidence="18">
    <location>
        <begin position="4544"/>
        <end position="4599"/>
    </location>
</feature>
<feature type="domain" description="C-type lectin" evidence="21">
    <location>
        <begin position="5771"/>
        <end position="5885"/>
    </location>
</feature>
<feature type="compositionally biased region" description="Low complexity" evidence="18">
    <location>
        <begin position="1586"/>
        <end position="1596"/>
    </location>
</feature>
<dbReference type="InterPro" id="IPR016186">
    <property type="entry name" value="C-type_lectin-like/link_sf"/>
</dbReference>
<feature type="region of interest" description="Disordered" evidence="18">
    <location>
        <begin position="3368"/>
        <end position="3414"/>
    </location>
</feature>
<feature type="compositionally biased region" description="Basic and acidic residues" evidence="18">
    <location>
        <begin position="5608"/>
        <end position="5623"/>
    </location>
</feature>
<feature type="region of interest" description="Disordered" evidence="18">
    <location>
        <begin position="3101"/>
        <end position="3210"/>
    </location>
</feature>
<feature type="compositionally biased region" description="Polar residues" evidence="18">
    <location>
        <begin position="5514"/>
        <end position="5530"/>
    </location>
</feature>
<feature type="compositionally biased region" description="Polar residues" evidence="18">
    <location>
        <begin position="4629"/>
        <end position="4649"/>
    </location>
</feature>
<feature type="region of interest" description="Disordered" evidence="18">
    <location>
        <begin position="4002"/>
        <end position="4037"/>
    </location>
</feature>
<feature type="compositionally biased region" description="Low complexity" evidence="18">
    <location>
        <begin position="574"/>
        <end position="583"/>
    </location>
</feature>
<keyword evidence="24" id="KW-1185">Reference proteome</keyword>
<feature type="compositionally biased region" description="Basic and acidic residues" evidence="18">
    <location>
        <begin position="5177"/>
        <end position="5188"/>
    </location>
</feature>
<feature type="compositionally biased region" description="Low complexity" evidence="18">
    <location>
        <begin position="2133"/>
        <end position="2157"/>
    </location>
</feature>
<evidence type="ECO:0000259" key="20">
    <source>
        <dbReference type="PROSITE" id="PS50026"/>
    </source>
</evidence>
<feature type="compositionally biased region" description="Polar residues" evidence="18">
    <location>
        <begin position="4806"/>
        <end position="4820"/>
    </location>
</feature>
<evidence type="ECO:0000256" key="8">
    <source>
        <dbReference type="ARBA" id="ARBA00022737"/>
    </source>
</evidence>
<dbReference type="PROSITE" id="PS01187">
    <property type="entry name" value="EGF_CA"/>
    <property type="match status" value="1"/>
</dbReference>
<dbReference type="InterPro" id="IPR018378">
    <property type="entry name" value="C-type_lectin_CS"/>
</dbReference>
<feature type="compositionally biased region" description="Polar residues" evidence="18">
    <location>
        <begin position="2753"/>
        <end position="2773"/>
    </location>
</feature>
<evidence type="ECO:0000256" key="1">
    <source>
        <dbReference type="ARBA" id="ARBA00004316"/>
    </source>
</evidence>
<feature type="compositionally biased region" description="Polar residues" evidence="18">
    <location>
        <begin position="4685"/>
        <end position="4723"/>
    </location>
</feature>
<feature type="compositionally biased region" description="Polar residues" evidence="18">
    <location>
        <begin position="542"/>
        <end position="573"/>
    </location>
</feature>
<feature type="compositionally biased region" description="Low complexity" evidence="18">
    <location>
        <begin position="5367"/>
        <end position="5379"/>
    </location>
</feature>
<feature type="region of interest" description="Disordered" evidence="18">
    <location>
        <begin position="2505"/>
        <end position="2540"/>
    </location>
</feature>
<feature type="region of interest" description="Disordered" evidence="18">
    <location>
        <begin position="4685"/>
        <end position="5206"/>
    </location>
</feature>
<evidence type="ECO:0000256" key="17">
    <source>
        <dbReference type="PROSITE-ProRule" id="PRU00302"/>
    </source>
</evidence>
<dbReference type="PANTHER" id="PTHR22804">
    <property type="entry name" value="AGGRECAN/VERSICAN PROTEOGLYCAN"/>
    <property type="match status" value="1"/>
</dbReference>
<name>A0ABD1JZQ2_9TELE</name>
<feature type="compositionally biased region" description="Polar residues" evidence="18">
    <location>
        <begin position="1569"/>
        <end position="1585"/>
    </location>
</feature>
<feature type="compositionally biased region" description="Low complexity" evidence="18">
    <location>
        <begin position="731"/>
        <end position="751"/>
    </location>
</feature>
<evidence type="ECO:0000313" key="24">
    <source>
        <dbReference type="Proteomes" id="UP001591681"/>
    </source>
</evidence>
<dbReference type="InterPro" id="IPR001304">
    <property type="entry name" value="C-type_lectin-like"/>
</dbReference>
<accession>A0ABD1JZQ2</accession>
<feature type="compositionally biased region" description="Polar residues" evidence="18">
    <location>
        <begin position="3368"/>
        <end position="3379"/>
    </location>
</feature>
<feature type="region of interest" description="Disordered" evidence="18">
    <location>
        <begin position="1269"/>
        <end position="1299"/>
    </location>
</feature>
<feature type="compositionally biased region" description="Low complexity" evidence="18">
    <location>
        <begin position="5093"/>
        <end position="5108"/>
    </location>
</feature>
<evidence type="ECO:0000256" key="10">
    <source>
        <dbReference type="ARBA" id="ARBA00023157"/>
    </source>
</evidence>
<feature type="compositionally biased region" description="Polar residues" evidence="18">
    <location>
        <begin position="1021"/>
        <end position="1032"/>
    </location>
</feature>
<feature type="region of interest" description="Disordered" evidence="18">
    <location>
        <begin position="1767"/>
        <end position="1804"/>
    </location>
</feature>
<keyword evidence="13" id="KW-0373">Hyaluronic acid</keyword>
<evidence type="ECO:0000256" key="5">
    <source>
        <dbReference type="ARBA" id="ARBA00022536"/>
    </source>
</evidence>
<feature type="disulfide bond" evidence="17">
    <location>
        <begin position="5920"/>
        <end position="5947"/>
    </location>
</feature>
<evidence type="ECO:0000256" key="14">
    <source>
        <dbReference type="ARBA" id="ARBA00043896"/>
    </source>
</evidence>
<feature type="compositionally biased region" description="Acidic residues" evidence="18">
    <location>
        <begin position="4781"/>
        <end position="4791"/>
    </location>
</feature>
<evidence type="ECO:0000256" key="2">
    <source>
        <dbReference type="ARBA" id="ARBA00004498"/>
    </source>
</evidence>
<feature type="compositionally biased region" description="Polar residues" evidence="18">
    <location>
        <begin position="1843"/>
        <end position="1854"/>
    </location>
</feature>
<feature type="compositionally biased region" description="Acidic residues" evidence="18">
    <location>
        <begin position="4858"/>
        <end position="4868"/>
    </location>
</feature>
<dbReference type="Pfam" id="PF00008">
    <property type="entry name" value="EGF"/>
    <property type="match status" value="1"/>
</dbReference>
<evidence type="ECO:0000256" key="15">
    <source>
        <dbReference type="ARBA" id="ARBA00044266"/>
    </source>
</evidence>
<evidence type="ECO:0000256" key="7">
    <source>
        <dbReference type="ARBA" id="ARBA00022729"/>
    </source>
</evidence>
<feature type="compositionally biased region" description="Polar residues" evidence="18">
    <location>
        <begin position="353"/>
        <end position="371"/>
    </location>
</feature>
<feature type="compositionally biased region" description="Low complexity" evidence="18">
    <location>
        <begin position="5118"/>
        <end position="5132"/>
    </location>
</feature>
<feature type="compositionally biased region" description="Acidic residues" evidence="18">
    <location>
        <begin position="4138"/>
        <end position="4150"/>
    </location>
</feature>
<feature type="compositionally biased region" description="Polar residues" evidence="18">
    <location>
        <begin position="715"/>
        <end position="724"/>
    </location>
</feature>
<dbReference type="FunFam" id="2.10.25.10:FF:000006">
    <property type="entry name" value="Versican core protein-like isoform 1"/>
    <property type="match status" value="1"/>
</dbReference>
<feature type="compositionally biased region" description="Low complexity" evidence="18">
    <location>
        <begin position="2512"/>
        <end position="2530"/>
    </location>
</feature>
<dbReference type="Gene3D" id="3.10.100.10">
    <property type="entry name" value="Mannose-Binding Protein A, subunit A"/>
    <property type="match status" value="1"/>
</dbReference>
<feature type="compositionally biased region" description="Polar residues" evidence="18">
    <location>
        <begin position="4162"/>
        <end position="4181"/>
    </location>
</feature>
<feature type="compositionally biased region" description="Low complexity" evidence="18">
    <location>
        <begin position="608"/>
        <end position="620"/>
    </location>
</feature>
<feature type="region of interest" description="Disordered" evidence="18">
    <location>
        <begin position="3926"/>
        <end position="3970"/>
    </location>
</feature>
<feature type="compositionally biased region" description="Polar residues" evidence="18">
    <location>
        <begin position="3101"/>
        <end position="3118"/>
    </location>
</feature>
<feature type="region of interest" description="Disordered" evidence="18">
    <location>
        <begin position="1569"/>
        <end position="1622"/>
    </location>
</feature>
<feature type="domain" description="EGF-like" evidence="20">
    <location>
        <begin position="5684"/>
        <end position="5720"/>
    </location>
</feature>
<dbReference type="GO" id="GO:0042995">
    <property type="term" value="C:cell projection"/>
    <property type="evidence" value="ECO:0007669"/>
    <property type="project" value="UniProtKB-SubCell"/>
</dbReference>
<feature type="compositionally biased region" description="Basic residues" evidence="18">
    <location>
        <begin position="5980"/>
        <end position="5993"/>
    </location>
</feature>
<feature type="compositionally biased region" description="Polar residues" evidence="18">
    <location>
        <begin position="5052"/>
        <end position="5077"/>
    </location>
</feature>
<feature type="compositionally biased region" description="Basic and acidic residues" evidence="18">
    <location>
        <begin position="4261"/>
        <end position="4272"/>
    </location>
</feature>
<dbReference type="EMBL" id="JBHFQA010000010">
    <property type="protein sequence ID" value="KAL2092372.1"/>
    <property type="molecule type" value="Genomic_DNA"/>
</dbReference>
<dbReference type="FunFam" id="2.10.70.10:FF:000003">
    <property type="entry name" value="Versican core protein"/>
    <property type="match status" value="1"/>
</dbReference>
<dbReference type="CDD" id="cd03588">
    <property type="entry name" value="CLECT_CSPGs"/>
    <property type="match status" value="1"/>
</dbReference>
<feature type="compositionally biased region" description="Low complexity" evidence="18">
    <location>
        <begin position="4292"/>
        <end position="4309"/>
    </location>
</feature>
<feature type="compositionally biased region" description="Low complexity" evidence="18">
    <location>
        <begin position="2781"/>
        <end position="2798"/>
    </location>
</feature>
<keyword evidence="6 17" id="KW-0768">Sushi</keyword>
<feature type="compositionally biased region" description="Low complexity" evidence="18">
    <location>
        <begin position="4792"/>
        <end position="4805"/>
    </location>
</feature>
<gene>
    <name evidence="23" type="ORF">ACEWY4_012170</name>
</gene>
<dbReference type="PROSITE" id="PS50026">
    <property type="entry name" value="EGF_3"/>
    <property type="match status" value="2"/>
</dbReference>
<feature type="compositionally biased region" description="Acidic residues" evidence="18">
    <location>
        <begin position="4950"/>
        <end position="4964"/>
    </location>
</feature>
<feature type="region of interest" description="Disordered" evidence="18">
    <location>
        <begin position="1010"/>
        <end position="1032"/>
    </location>
</feature>
<dbReference type="InterPro" id="IPR035976">
    <property type="entry name" value="Sushi/SCR/CCP_sf"/>
</dbReference>
<feature type="compositionally biased region" description="Polar residues" evidence="18">
    <location>
        <begin position="4007"/>
        <end position="4027"/>
    </location>
</feature>
<dbReference type="InterPro" id="IPR001881">
    <property type="entry name" value="EGF-like_Ca-bd_dom"/>
</dbReference>
<feature type="region of interest" description="Disordered" evidence="18">
    <location>
        <begin position="4544"/>
        <end position="4600"/>
    </location>
</feature>
<feature type="compositionally biased region" description="Polar residues" evidence="18">
    <location>
        <begin position="2598"/>
        <end position="2612"/>
    </location>
</feature>
<feature type="region of interest" description="Disordered" evidence="18">
    <location>
        <begin position="5602"/>
        <end position="5661"/>
    </location>
</feature>
<feature type="region of interest" description="Disordered" evidence="18">
    <location>
        <begin position="5973"/>
        <end position="5993"/>
    </location>
</feature>
<dbReference type="InterPro" id="IPR018097">
    <property type="entry name" value="EGF_Ca-bd_CS"/>
</dbReference>
<feature type="compositionally biased region" description="Low complexity" evidence="18">
    <location>
        <begin position="4894"/>
        <end position="4908"/>
    </location>
</feature>
<dbReference type="CDD" id="cd00033">
    <property type="entry name" value="CCP"/>
    <property type="match status" value="1"/>
</dbReference>
<dbReference type="InterPro" id="IPR000152">
    <property type="entry name" value="EGF-type_Asp/Asn_hydroxyl_site"/>
</dbReference>
<dbReference type="FunFam" id="3.10.100.10:FF:000003">
    <property type="entry name" value="Versican core protein"/>
    <property type="match status" value="1"/>
</dbReference>
<dbReference type="PROSITE" id="PS00022">
    <property type="entry name" value="EGF_1"/>
    <property type="match status" value="2"/>
</dbReference>
<evidence type="ECO:0000256" key="19">
    <source>
        <dbReference type="SAM" id="SignalP"/>
    </source>
</evidence>
<feature type="compositionally biased region" description="Low complexity" evidence="18">
    <location>
        <begin position="3387"/>
        <end position="3414"/>
    </location>
</feature>
<dbReference type="SMART" id="SM00034">
    <property type="entry name" value="CLECT"/>
    <property type="match status" value="1"/>
</dbReference>
<feature type="region of interest" description="Disordered" evidence="18">
    <location>
        <begin position="4628"/>
        <end position="4649"/>
    </location>
</feature>
<feature type="compositionally biased region" description="Polar residues" evidence="18">
    <location>
        <begin position="3154"/>
        <end position="3172"/>
    </location>
</feature>
<feature type="compositionally biased region" description="Polar residues" evidence="18">
    <location>
        <begin position="2241"/>
        <end position="2253"/>
    </location>
</feature>
<feature type="region of interest" description="Disordered" evidence="18">
    <location>
        <begin position="2684"/>
        <end position="2711"/>
    </location>
</feature>
<evidence type="ECO:0000256" key="16">
    <source>
        <dbReference type="PROSITE-ProRule" id="PRU00076"/>
    </source>
</evidence>
<feature type="compositionally biased region" description="Low complexity" evidence="18">
    <location>
        <begin position="4980"/>
        <end position="4997"/>
    </location>
</feature>
<dbReference type="PROSITE" id="PS50923">
    <property type="entry name" value="SUSHI"/>
    <property type="match status" value="1"/>
</dbReference>
<evidence type="ECO:0000256" key="4">
    <source>
        <dbReference type="ARBA" id="ARBA00022530"/>
    </source>
</evidence>
<dbReference type="SUPFAM" id="SSF57196">
    <property type="entry name" value="EGF/Laminin"/>
    <property type="match status" value="1"/>
</dbReference>
<dbReference type="SUPFAM" id="SSF57535">
    <property type="entry name" value="Complement control module/SCR domain"/>
    <property type="match status" value="1"/>
</dbReference>
<feature type="region of interest" description="Disordered" evidence="18">
    <location>
        <begin position="4229"/>
        <end position="4415"/>
    </location>
</feature>
<dbReference type="InterPro" id="IPR000742">
    <property type="entry name" value="EGF"/>
</dbReference>
<feature type="region of interest" description="Disordered" evidence="18">
    <location>
        <begin position="2309"/>
        <end position="2360"/>
    </location>
</feature>
<dbReference type="SMART" id="SM00179">
    <property type="entry name" value="EGF_CA"/>
    <property type="match status" value="1"/>
</dbReference>
<feature type="region of interest" description="Disordered" evidence="18">
    <location>
        <begin position="1953"/>
        <end position="1985"/>
    </location>
</feature>
<keyword evidence="9" id="KW-0106">Calcium</keyword>
<feature type="region of interest" description="Disordered" evidence="18">
    <location>
        <begin position="433"/>
        <end position="598"/>
    </location>
</feature>
<feature type="compositionally biased region" description="Low complexity" evidence="18">
    <location>
        <begin position="4509"/>
        <end position="4521"/>
    </location>
</feature>
<feature type="compositionally biased region" description="Polar residues" evidence="18">
    <location>
        <begin position="2322"/>
        <end position="2333"/>
    </location>
</feature>
<dbReference type="InterPro" id="IPR050691">
    <property type="entry name" value="Hyaluronan_bind_Proteoglycan"/>
</dbReference>
<feature type="compositionally biased region" description="Low complexity" evidence="18">
    <location>
        <begin position="4833"/>
        <end position="4850"/>
    </location>
</feature>
<keyword evidence="4" id="KW-0272">Extracellular matrix</keyword>
<feature type="compositionally biased region" description="Polar residues" evidence="18">
    <location>
        <begin position="1607"/>
        <end position="1622"/>
    </location>
</feature>
<evidence type="ECO:0000256" key="12">
    <source>
        <dbReference type="ARBA" id="ARBA00023273"/>
    </source>
</evidence>
<feature type="compositionally biased region" description="Polar residues" evidence="18">
    <location>
        <begin position="4489"/>
        <end position="4500"/>
    </location>
</feature>
<feature type="region of interest" description="Disordered" evidence="18">
    <location>
        <begin position="706"/>
        <end position="866"/>
    </location>
</feature>
<dbReference type="PROSITE" id="PS00615">
    <property type="entry name" value="C_TYPE_LECTIN_1"/>
    <property type="match status" value="1"/>
</dbReference>
<feature type="compositionally biased region" description="Polar residues" evidence="18">
    <location>
        <begin position="5152"/>
        <end position="5165"/>
    </location>
</feature>
<feature type="compositionally biased region" description="Polar residues" evidence="18">
    <location>
        <begin position="893"/>
        <end position="907"/>
    </location>
</feature>
<dbReference type="PANTHER" id="PTHR22804:SF6">
    <property type="entry name" value="VERSICAN CORE PROTEIN"/>
    <property type="match status" value="1"/>
</dbReference>
<organism evidence="23 24">
    <name type="scientific">Coilia grayii</name>
    <name type="common">Gray's grenadier anchovy</name>
    <dbReference type="NCBI Taxonomy" id="363190"/>
    <lineage>
        <taxon>Eukaryota</taxon>
        <taxon>Metazoa</taxon>
        <taxon>Chordata</taxon>
        <taxon>Craniata</taxon>
        <taxon>Vertebrata</taxon>
        <taxon>Euteleostomi</taxon>
        <taxon>Actinopterygii</taxon>
        <taxon>Neopterygii</taxon>
        <taxon>Teleostei</taxon>
        <taxon>Clupei</taxon>
        <taxon>Clupeiformes</taxon>
        <taxon>Clupeoidei</taxon>
        <taxon>Engraulidae</taxon>
        <taxon>Coilinae</taxon>
        <taxon>Coilia</taxon>
    </lineage>
</organism>
<evidence type="ECO:0000256" key="11">
    <source>
        <dbReference type="ARBA" id="ARBA00023180"/>
    </source>
</evidence>
<feature type="compositionally biased region" description="Polar residues" evidence="18">
    <location>
        <begin position="4273"/>
        <end position="4291"/>
    </location>
</feature>
<feature type="region of interest" description="Disordered" evidence="18">
    <location>
        <begin position="2753"/>
        <end position="2883"/>
    </location>
</feature>
<dbReference type="PROSITE" id="PS00010">
    <property type="entry name" value="ASX_HYDROXYL"/>
    <property type="match status" value="1"/>
</dbReference>
<feature type="region of interest" description="Disordered" evidence="18">
    <location>
        <begin position="352"/>
        <end position="371"/>
    </location>
</feature>
<feature type="region of interest" description="Disordered" evidence="18">
    <location>
        <begin position="2906"/>
        <end position="2985"/>
    </location>
</feature>
<feature type="region of interest" description="Disordered" evidence="18">
    <location>
        <begin position="2223"/>
        <end position="2289"/>
    </location>
</feature>
<feature type="compositionally biased region" description="Low complexity" evidence="18">
    <location>
        <begin position="5409"/>
        <end position="5419"/>
    </location>
</feature>
<evidence type="ECO:0000259" key="21">
    <source>
        <dbReference type="PROSITE" id="PS50041"/>
    </source>
</evidence>
<feature type="compositionally biased region" description="Low complexity" evidence="18">
    <location>
        <begin position="1202"/>
        <end position="1212"/>
    </location>
</feature>